<reference evidence="2" key="1">
    <citation type="journal article" date="2018" name="Genome Biol.">
        <title>SKESA: strategic k-mer extension for scrupulous assemblies.</title>
        <authorList>
            <person name="Souvorov A."/>
            <person name="Agarwala R."/>
            <person name="Lipman D.J."/>
        </authorList>
    </citation>
    <scope>NUCLEOTIDE SEQUENCE</scope>
    <source>
        <strain evidence="2">SL1344</strain>
    </source>
</reference>
<evidence type="ECO:0000313" key="2">
    <source>
        <dbReference type="EMBL" id="HAD6951800.1"/>
    </source>
</evidence>
<dbReference type="Gene3D" id="3.40.50.300">
    <property type="entry name" value="P-loop containing nucleotide triphosphate hydrolases"/>
    <property type="match status" value="1"/>
</dbReference>
<keyword evidence="2" id="KW-0378">Hydrolase</keyword>
<dbReference type="EMBL" id="DAAPJZ010000003">
    <property type="protein sequence ID" value="HAD6502560.1"/>
    <property type="molecule type" value="Genomic_DNA"/>
</dbReference>
<sequence length="659" mass="75489">MKSYLRIERLILVGVRKNYIVKFEDGLNIIHGDSDTGKSSILEFINYLLGASKIELADEIISSVNYAALEVIINDSAYTIVRDIYKPQNFIEVYQCPFERREAFISRKYAPNFSNNNAPDGFFSDFLMDALNFPKLKLKVSPTQVTSQFKRLSFRNIIKYSYVNQDDMGSKSLLGMTDWAKYTYTKEVFKYIYNVLDTDISDIEQQISDKRSELNNLRKKYEHVSEFLRETGYESIPSIDDAIEECDSIYESLNIELHSLNSSMMANSDNYNQFKSYHSEFNLKIKMIVRSIEEINLKKDQYIRLKNDYINDIKKIKAIHLANEKIGLTQDIKCNCPICDNIITIENGEGGFIKSKPESLDEELLSLEKREKSISDLIINLTHEHRILLDDKIQLEADLNKVSGMIDTEAKQFITPFLTQRDSLLKEITSVSKKRETLVSSLKVRNRQEELLTKQKSLTDNIETLIEKLNDLRVNAPGIDGILSCLGDDLMTFLTDVKIKNRTGISISKKHFSPIVRDRDYFNITSGGLRTIISIGYMSSILKSSIDSDINHPRFLMLDTIGKYLGKNLKAKYASETNIKDDIDEGISDPEKYENIYNALIEITNYAQKKRSPCQIIVVDNDVPDQLSGRLKSITVAHYSASKENGLPVGLIDDVIYKH</sequence>
<dbReference type="InterPro" id="IPR027417">
    <property type="entry name" value="P-loop_NTPase"/>
</dbReference>
<keyword evidence="2" id="KW-0540">Nuclease</keyword>
<organism evidence="2">
    <name type="scientific">Salmonella typhimurium (strain SL1344)</name>
    <dbReference type="NCBI Taxonomy" id="216597"/>
    <lineage>
        <taxon>Bacteria</taxon>
        <taxon>Pseudomonadati</taxon>
        <taxon>Pseudomonadota</taxon>
        <taxon>Gammaproteobacteria</taxon>
        <taxon>Enterobacterales</taxon>
        <taxon>Enterobacteriaceae</taxon>
        <taxon>Salmonella</taxon>
    </lineage>
</organism>
<evidence type="ECO:0000313" key="1">
    <source>
        <dbReference type="EMBL" id="HAD6502560.1"/>
    </source>
</evidence>
<accession>A0A719EYQ3</accession>
<protein>
    <submittedName>
        <fullName evidence="2">Exonuclease SbcC</fullName>
    </submittedName>
</protein>
<keyword evidence="2" id="KW-0269">Exonuclease</keyword>
<dbReference type="AlphaFoldDB" id="A0A719EYQ3"/>
<dbReference type="EMBL" id="DAAPOR010000003">
    <property type="protein sequence ID" value="HAD6951800.1"/>
    <property type="molecule type" value="Genomic_DNA"/>
</dbReference>
<dbReference type="SUPFAM" id="SSF52540">
    <property type="entry name" value="P-loop containing nucleoside triphosphate hydrolases"/>
    <property type="match status" value="1"/>
</dbReference>
<name>A0A719EYQ3_SALTS</name>
<gene>
    <name evidence="1" type="ORF">G1W55_07395</name>
    <name evidence="3" type="ORF">G1X75_07390</name>
    <name evidence="2" type="ORF">G1X77_07395</name>
</gene>
<proteinExistence type="predicted"/>
<comment type="caution">
    <text evidence="2">The sequence shown here is derived from an EMBL/GenBank/DDBJ whole genome shotgun (WGS) entry which is preliminary data.</text>
</comment>
<evidence type="ECO:0000313" key="3">
    <source>
        <dbReference type="EMBL" id="HAD6956431.1"/>
    </source>
</evidence>
<reference evidence="2" key="2">
    <citation type="submission" date="2019-01" db="EMBL/GenBank/DDBJ databases">
        <authorList>
            <consortium name="NCBI Pathogen Detection Project"/>
        </authorList>
    </citation>
    <scope>NUCLEOTIDE SEQUENCE</scope>
    <source>
        <strain evidence="2">SL1344</strain>
    </source>
</reference>
<dbReference type="GO" id="GO:0004527">
    <property type="term" value="F:exonuclease activity"/>
    <property type="evidence" value="ECO:0007669"/>
    <property type="project" value="UniProtKB-KW"/>
</dbReference>
<dbReference type="EMBL" id="DAAPOW010000003">
    <property type="protein sequence ID" value="HAD6956431.1"/>
    <property type="molecule type" value="Genomic_DNA"/>
</dbReference>